<gene>
    <name evidence="1" type="ORF">K503DRAFT_845204</name>
</gene>
<dbReference type="Proteomes" id="UP000092154">
    <property type="component" value="Unassembled WGS sequence"/>
</dbReference>
<sequence>MEPIENDDIGNRLLLELVHVMCFESETHWHPLYSLFGEVRAVFFDRWLATINSDKKLPRMYDKKVPIVGPPICFLPYYINAHGFRQKVIETSVPVEGVPSDEEERDYSTMASIADSKEYGVFAVAPKCMAEQEMPILDLPDLHSMTGVFLKPNVGGLMVNLAFPQSTRNASIRAILQEDSMQYLSRVRKRVSRQWRDLFLTSHRTKTSFPILQFVNTVLHSCILVISIEILQHLNTTQTLNVLGAVIKTGIVWSSRSSQPQRAPRTSVEAALVITEFVVARHTVRNAISPQVSKVVQAHCTLACIEYDSYTLLSRDGLAPKETSSSYKQIRLSNKIIGTVCVLSFEEFMSASSAGRWSIDSPREILGQVQVAIILIIRFTREDLCDISIATQYHRTCGPFLSRHAISSRVMLWISWTKCSPSLDNLVSYGIDTTSTKTSTFLFASLEIVIHAVLVNAFAALHLIDRGFLEDIWHSAYLEILAKKGARLREKCEQAEARDHESDTSDESQTEAELVSSLSPCYFQQSGQYANLIPNLRNCIVAILNGIAFTIDMKCSPLLVNFVSYGIDVLKARPDYRHKVGDDDEVNGCKFAESMLPNLRDHIDDQLQHIIAIAADHIDKGETSTFLLANLEIVIDAVLVNASAAVHFIDLGSHACSLTAGSRDQHREKLPRVHDNKLNIVALWRWKLL</sequence>
<proteinExistence type="predicted"/>
<dbReference type="OrthoDB" id="760868at2759"/>
<dbReference type="STRING" id="1314800.A0A1B7MHT9"/>
<evidence type="ECO:0000313" key="1">
    <source>
        <dbReference type="EMBL" id="OAX32165.1"/>
    </source>
</evidence>
<evidence type="ECO:0000313" key="2">
    <source>
        <dbReference type="Proteomes" id="UP000092154"/>
    </source>
</evidence>
<protein>
    <submittedName>
        <fullName evidence="1">Uncharacterized protein</fullName>
    </submittedName>
</protein>
<dbReference type="AlphaFoldDB" id="A0A1B7MHT9"/>
<reference evidence="1 2" key="1">
    <citation type="submission" date="2016-06" db="EMBL/GenBank/DDBJ databases">
        <title>Comparative genomics of the ectomycorrhizal sister species Rhizopogon vinicolor and Rhizopogon vesiculosus (Basidiomycota: Boletales) reveals a divergence of the mating type B locus.</title>
        <authorList>
            <consortium name="DOE Joint Genome Institute"/>
            <person name="Mujic A.B."/>
            <person name="Kuo A."/>
            <person name="Tritt A."/>
            <person name="Lipzen A."/>
            <person name="Chen C."/>
            <person name="Johnson J."/>
            <person name="Sharma A."/>
            <person name="Barry K."/>
            <person name="Grigoriev I.V."/>
            <person name="Spatafora J.W."/>
        </authorList>
    </citation>
    <scope>NUCLEOTIDE SEQUENCE [LARGE SCALE GENOMIC DNA]</scope>
    <source>
        <strain evidence="1 2">AM-OR11-026</strain>
    </source>
</reference>
<name>A0A1B7MHT9_9AGAM</name>
<organism evidence="1 2">
    <name type="scientific">Rhizopogon vinicolor AM-OR11-026</name>
    <dbReference type="NCBI Taxonomy" id="1314800"/>
    <lineage>
        <taxon>Eukaryota</taxon>
        <taxon>Fungi</taxon>
        <taxon>Dikarya</taxon>
        <taxon>Basidiomycota</taxon>
        <taxon>Agaricomycotina</taxon>
        <taxon>Agaricomycetes</taxon>
        <taxon>Agaricomycetidae</taxon>
        <taxon>Boletales</taxon>
        <taxon>Suillineae</taxon>
        <taxon>Rhizopogonaceae</taxon>
        <taxon>Rhizopogon</taxon>
    </lineage>
</organism>
<keyword evidence="2" id="KW-1185">Reference proteome</keyword>
<dbReference type="InParanoid" id="A0A1B7MHT9"/>
<accession>A0A1B7MHT9</accession>
<dbReference type="EMBL" id="KV449094">
    <property type="protein sequence ID" value="OAX32165.1"/>
    <property type="molecule type" value="Genomic_DNA"/>
</dbReference>